<dbReference type="OrthoDB" id="5829096at2759"/>
<feature type="transmembrane region" description="Helical" evidence="5">
    <location>
        <begin position="338"/>
        <end position="356"/>
    </location>
</feature>
<dbReference type="AlphaFoldDB" id="A0A6V7V5I0"/>
<dbReference type="EMBL" id="CAJEWN010000164">
    <property type="protein sequence ID" value="CAD2170172.1"/>
    <property type="molecule type" value="Genomic_DNA"/>
</dbReference>
<dbReference type="Proteomes" id="UP000580250">
    <property type="component" value="Unassembled WGS sequence"/>
</dbReference>
<dbReference type="InterPro" id="IPR050598">
    <property type="entry name" value="AminoAcid_Transporter"/>
</dbReference>
<dbReference type="Gene3D" id="1.20.1740.10">
    <property type="entry name" value="Amino acid/polyamine transporter I"/>
    <property type="match status" value="1"/>
</dbReference>
<feature type="transmembrane region" description="Helical" evidence="5">
    <location>
        <begin position="288"/>
        <end position="317"/>
    </location>
</feature>
<evidence type="ECO:0000256" key="5">
    <source>
        <dbReference type="SAM" id="Phobius"/>
    </source>
</evidence>
<dbReference type="GO" id="GO:0015179">
    <property type="term" value="F:L-amino acid transmembrane transporter activity"/>
    <property type="evidence" value="ECO:0007669"/>
    <property type="project" value="TreeGrafter"/>
</dbReference>
<dbReference type="PANTHER" id="PTHR11785">
    <property type="entry name" value="AMINO ACID TRANSPORTER"/>
    <property type="match status" value="1"/>
</dbReference>
<feature type="transmembrane region" description="Helical" evidence="5">
    <location>
        <begin position="427"/>
        <end position="446"/>
    </location>
</feature>
<dbReference type="InterPro" id="IPR002293">
    <property type="entry name" value="AA/rel_permease1"/>
</dbReference>
<feature type="transmembrane region" description="Helical" evidence="5">
    <location>
        <begin position="165"/>
        <end position="186"/>
    </location>
</feature>
<feature type="transmembrane region" description="Helical" evidence="5">
    <location>
        <begin position="206"/>
        <end position="229"/>
    </location>
</feature>
<comment type="caution">
    <text evidence="6">The sequence shown here is derived from an EMBL/GenBank/DDBJ whole genome shotgun (WGS) entry which is preliminary data.</text>
</comment>
<feature type="transmembrane region" description="Helical" evidence="5">
    <location>
        <begin position="85"/>
        <end position="107"/>
    </location>
</feature>
<evidence type="ECO:0000313" key="6">
    <source>
        <dbReference type="EMBL" id="CAD2170172.1"/>
    </source>
</evidence>
<feature type="transmembrane region" description="Helical" evidence="5">
    <location>
        <begin position="12"/>
        <end position="30"/>
    </location>
</feature>
<dbReference type="FunFam" id="1.20.1740.10:FF:000058">
    <property type="entry name" value="Amino Acid Transporter"/>
    <property type="match status" value="1"/>
</dbReference>
<reference evidence="6 7" key="1">
    <citation type="submission" date="2020-08" db="EMBL/GenBank/DDBJ databases">
        <authorList>
            <person name="Koutsovoulos G."/>
            <person name="Danchin GJ E."/>
        </authorList>
    </citation>
    <scope>NUCLEOTIDE SEQUENCE [LARGE SCALE GENOMIC DNA]</scope>
</reference>
<dbReference type="PIRSF" id="PIRSF006060">
    <property type="entry name" value="AA_transporter"/>
    <property type="match status" value="1"/>
</dbReference>
<feature type="transmembrane region" description="Helical" evidence="5">
    <location>
        <begin position="136"/>
        <end position="153"/>
    </location>
</feature>
<protein>
    <submittedName>
        <fullName evidence="6">Uncharacterized protein</fullName>
    </submittedName>
</protein>
<feature type="transmembrane region" description="Helical" evidence="5">
    <location>
        <begin position="362"/>
        <end position="382"/>
    </location>
</feature>
<evidence type="ECO:0000313" key="7">
    <source>
        <dbReference type="Proteomes" id="UP000580250"/>
    </source>
</evidence>
<evidence type="ECO:0000256" key="4">
    <source>
        <dbReference type="ARBA" id="ARBA00023136"/>
    </source>
</evidence>
<evidence type="ECO:0000256" key="1">
    <source>
        <dbReference type="ARBA" id="ARBA00004141"/>
    </source>
</evidence>
<dbReference type="Pfam" id="PF13520">
    <property type="entry name" value="AA_permease_2"/>
    <property type="match status" value="1"/>
</dbReference>
<keyword evidence="2 5" id="KW-0812">Transmembrane</keyword>
<comment type="subcellular location">
    <subcellularLocation>
        <location evidence="1">Membrane</location>
        <topology evidence="1">Multi-pass membrane protein</topology>
    </subcellularLocation>
</comment>
<dbReference type="GO" id="GO:0016020">
    <property type="term" value="C:membrane"/>
    <property type="evidence" value="ECO:0007669"/>
    <property type="project" value="UniProtKB-SubCell"/>
</dbReference>
<organism evidence="6 7">
    <name type="scientific">Meloidogyne enterolobii</name>
    <name type="common">Root-knot nematode worm</name>
    <name type="synonym">Meloidogyne mayaguensis</name>
    <dbReference type="NCBI Taxonomy" id="390850"/>
    <lineage>
        <taxon>Eukaryota</taxon>
        <taxon>Metazoa</taxon>
        <taxon>Ecdysozoa</taxon>
        <taxon>Nematoda</taxon>
        <taxon>Chromadorea</taxon>
        <taxon>Rhabditida</taxon>
        <taxon>Tylenchina</taxon>
        <taxon>Tylenchomorpha</taxon>
        <taxon>Tylenchoidea</taxon>
        <taxon>Meloidogynidae</taxon>
        <taxon>Meloidogyninae</taxon>
        <taxon>Meloidogyne</taxon>
    </lineage>
</organism>
<evidence type="ECO:0000256" key="3">
    <source>
        <dbReference type="ARBA" id="ARBA00022989"/>
    </source>
</evidence>
<feature type="transmembrane region" description="Helical" evidence="5">
    <location>
        <begin position="42"/>
        <end position="64"/>
    </location>
</feature>
<proteinExistence type="predicted"/>
<keyword evidence="4 5" id="KW-0472">Membrane</keyword>
<name>A0A6V7V5I0_MELEN</name>
<keyword evidence="3 5" id="KW-1133">Transmembrane helix</keyword>
<feature type="transmembrane region" description="Helical" evidence="5">
    <location>
        <begin position="402"/>
        <end position="421"/>
    </location>
</feature>
<feature type="transmembrane region" description="Helical" evidence="5">
    <location>
        <begin position="241"/>
        <end position="268"/>
    </location>
</feature>
<dbReference type="PANTHER" id="PTHR11785:SF523">
    <property type="entry name" value="AMINO ACID TRANSPORTER PROTEIN 6"/>
    <property type="match status" value="1"/>
</dbReference>
<accession>A0A6V7V5I0</accession>
<gene>
    <name evidence="6" type="ORF">MENT_LOCUS21554</name>
</gene>
<sequence>MKEISEKNKMGRWGAVSYIIGAIIGSGIFITPTTILNNVNSVGASLLIWILSGIIATLGAFCYVELGTSIRKSGSDFAYLCHVRWNKIAFIFMSTSCLFINPCGLAIQIETFSVYAIRCLNIEFCDESTRIIAHKLISFSLLLLLFFINCFSLRHVVSRVQIISVIAKFVASGIIIICGIYFLLFGRNVQFNNFYHPFENTNLRPGNIALALFGGLYSYDGWDILNYGIEDVKSPRRTMPFAIIISMIVCASIYVLMNLSFFMVLSVSEMQSSHAVAMLFAEKTMGPHFKYLIALLVCIVLIGSVNASLFGGSRFLWASARERHLPAFFSVINREHDSPRAALFVHVVLAMFLSFLGNLEEMISYVAFTVWIIRSITMLCLFNIRFNICKRPVHEKAIRVPLILPIIFLIVCLSLVSITIIQSFKSSIVGLLILAIGLAIYILFIWEKAFQRFGVYRRLSNYINHVTCTLAQLIFNGNIELLITPTVNFNDSLSEKLM</sequence>
<evidence type="ECO:0000256" key="2">
    <source>
        <dbReference type="ARBA" id="ARBA00022692"/>
    </source>
</evidence>